<evidence type="ECO:0000256" key="4">
    <source>
        <dbReference type="ARBA" id="ARBA00023012"/>
    </source>
</evidence>
<dbReference type="PROSITE" id="PS51755">
    <property type="entry name" value="OMPR_PHOB"/>
    <property type="match status" value="1"/>
</dbReference>
<dbReference type="CDD" id="cd19935">
    <property type="entry name" value="REC_OmpR_CusR-like"/>
    <property type="match status" value="1"/>
</dbReference>
<dbReference type="GeneID" id="95551070"/>
<keyword evidence="13" id="KW-1185">Reference proteome</keyword>
<dbReference type="Gene3D" id="3.40.50.2300">
    <property type="match status" value="1"/>
</dbReference>
<dbReference type="Gene3D" id="6.10.250.690">
    <property type="match status" value="1"/>
</dbReference>
<dbReference type="SMART" id="SM00448">
    <property type="entry name" value="REC"/>
    <property type="match status" value="1"/>
</dbReference>
<evidence type="ECO:0000256" key="9">
    <source>
        <dbReference type="PROSITE-ProRule" id="PRU01091"/>
    </source>
</evidence>
<dbReference type="InterPro" id="IPR011006">
    <property type="entry name" value="CheY-like_superfamily"/>
</dbReference>
<dbReference type="GO" id="GO:0005829">
    <property type="term" value="C:cytosol"/>
    <property type="evidence" value="ECO:0007669"/>
    <property type="project" value="TreeGrafter"/>
</dbReference>
<evidence type="ECO:0000256" key="8">
    <source>
        <dbReference type="PROSITE-ProRule" id="PRU00169"/>
    </source>
</evidence>
<dbReference type="RefSeq" id="WP_085230282.1">
    <property type="nucleotide sequence ID" value="NZ_BSQD01000017.1"/>
</dbReference>
<feature type="domain" description="OmpR/PhoB-type" evidence="11">
    <location>
        <begin position="123"/>
        <end position="221"/>
    </location>
</feature>
<dbReference type="InterPro" id="IPR006291">
    <property type="entry name" value="CusR-like"/>
</dbReference>
<organism evidence="12 13">
    <name type="scientific">Trinickia caryophylli</name>
    <name type="common">Paraburkholderia caryophylli</name>
    <dbReference type="NCBI Taxonomy" id="28094"/>
    <lineage>
        <taxon>Bacteria</taxon>
        <taxon>Pseudomonadati</taxon>
        <taxon>Pseudomonadota</taxon>
        <taxon>Betaproteobacteria</taxon>
        <taxon>Burkholderiales</taxon>
        <taxon>Burkholderiaceae</taxon>
        <taxon>Trinickia</taxon>
    </lineage>
</organism>
<keyword evidence="4" id="KW-0902">Two-component regulatory system</keyword>
<accession>A0A1X7H044</accession>
<name>A0A1X7H044_TRICW</name>
<evidence type="ECO:0000256" key="7">
    <source>
        <dbReference type="ARBA" id="ARBA00023163"/>
    </source>
</evidence>
<dbReference type="STRING" id="28094.SAMN06295900_11995"/>
<keyword evidence="1" id="KW-0104">Cadmium</keyword>
<keyword evidence="3" id="KW-0862">Zinc</keyword>
<dbReference type="InterPro" id="IPR036388">
    <property type="entry name" value="WH-like_DNA-bd_sf"/>
</dbReference>
<dbReference type="GO" id="GO:0000156">
    <property type="term" value="F:phosphorelay response regulator activity"/>
    <property type="evidence" value="ECO:0007669"/>
    <property type="project" value="TreeGrafter"/>
</dbReference>
<dbReference type="Pfam" id="PF00072">
    <property type="entry name" value="Response_reg"/>
    <property type="match status" value="1"/>
</dbReference>
<dbReference type="NCBIfam" id="TIGR01387">
    <property type="entry name" value="cztR_silR_copR"/>
    <property type="match status" value="1"/>
</dbReference>
<keyword evidence="6 9" id="KW-0238">DNA-binding</keyword>
<dbReference type="EMBL" id="FXAH01000019">
    <property type="protein sequence ID" value="SMF76992.1"/>
    <property type="molecule type" value="Genomic_DNA"/>
</dbReference>
<dbReference type="InterPro" id="IPR001867">
    <property type="entry name" value="OmpR/PhoB-type_DNA-bd"/>
</dbReference>
<dbReference type="GO" id="GO:0006355">
    <property type="term" value="P:regulation of DNA-templated transcription"/>
    <property type="evidence" value="ECO:0007669"/>
    <property type="project" value="InterPro"/>
</dbReference>
<feature type="domain" description="Response regulatory" evidence="10">
    <location>
        <begin position="2"/>
        <end position="115"/>
    </location>
</feature>
<protein>
    <submittedName>
        <fullName evidence="12">Two-component system, OmpR family, copper resistance phosphate regulon response regulator CusR</fullName>
    </submittedName>
</protein>
<dbReference type="CDD" id="cd00383">
    <property type="entry name" value="trans_reg_C"/>
    <property type="match status" value="1"/>
</dbReference>
<dbReference type="GO" id="GO:0032993">
    <property type="term" value="C:protein-DNA complex"/>
    <property type="evidence" value="ECO:0007669"/>
    <property type="project" value="TreeGrafter"/>
</dbReference>
<dbReference type="AlphaFoldDB" id="A0A1X7H044"/>
<gene>
    <name evidence="12" type="ORF">SAMN06295900_11995</name>
</gene>
<evidence type="ECO:0000313" key="13">
    <source>
        <dbReference type="Proteomes" id="UP000192911"/>
    </source>
</evidence>
<evidence type="ECO:0000256" key="1">
    <source>
        <dbReference type="ARBA" id="ARBA00022539"/>
    </source>
</evidence>
<dbReference type="InterPro" id="IPR039420">
    <property type="entry name" value="WalR-like"/>
</dbReference>
<feature type="DNA-binding region" description="OmpR/PhoB-type" evidence="9">
    <location>
        <begin position="123"/>
        <end position="221"/>
    </location>
</feature>
<keyword evidence="7" id="KW-0804">Transcription</keyword>
<feature type="modified residue" description="4-aspartylphosphate" evidence="8">
    <location>
        <position position="51"/>
    </location>
</feature>
<dbReference type="SUPFAM" id="SSF52172">
    <property type="entry name" value="CheY-like"/>
    <property type="match status" value="1"/>
</dbReference>
<dbReference type="PROSITE" id="PS50110">
    <property type="entry name" value="RESPONSE_REGULATORY"/>
    <property type="match status" value="1"/>
</dbReference>
<dbReference type="PANTHER" id="PTHR48111">
    <property type="entry name" value="REGULATOR OF RPOS"/>
    <property type="match status" value="1"/>
</dbReference>
<dbReference type="PANTHER" id="PTHR48111:SF41">
    <property type="entry name" value="TRANSCRIPTIONAL REGULATORY PROTEIN CUSR-RELATED"/>
    <property type="match status" value="1"/>
</dbReference>
<keyword evidence="5" id="KW-0805">Transcription regulation</keyword>
<evidence type="ECO:0000259" key="10">
    <source>
        <dbReference type="PROSITE" id="PS50110"/>
    </source>
</evidence>
<evidence type="ECO:0000256" key="2">
    <source>
        <dbReference type="ARBA" id="ARBA00022553"/>
    </source>
</evidence>
<dbReference type="GO" id="GO:0000976">
    <property type="term" value="F:transcription cis-regulatory region binding"/>
    <property type="evidence" value="ECO:0007669"/>
    <property type="project" value="TreeGrafter"/>
</dbReference>
<dbReference type="InterPro" id="IPR001789">
    <property type="entry name" value="Sig_transdc_resp-reg_receiver"/>
</dbReference>
<reference evidence="13" key="1">
    <citation type="submission" date="2017-04" db="EMBL/GenBank/DDBJ databases">
        <authorList>
            <person name="Varghese N."/>
            <person name="Submissions S."/>
        </authorList>
    </citation>
    <scope>NUCLEOTIDE SEQUENCE [LARGE SCALE GENOMIC DNA]</scope>
    <source>
        <strain evidence="13">Ballard 720</strain>
    </source>
</reference>
<dbReference type="Gene3D" id="1.10.10.10">
    <property type="entry name" value="Winged helix-like DNA-binding domain superfamily/Winged helix DNA-binding domain"/>
    <property type="match status" value="1"/>
</dbReference>
<dbReference type="Proteomes" id="UP000192911">
    <property type="component" value="Unassembled WGS sequence"/>
</dbReference>
<sequence length="227" mass="25964">MKILIVEDEPKTRTYLKQGLVEAGFVCDIAEDGITGLHQLRTEDYDLAILDVMLPGKDGWSVVEELRKTHRTPVLFLTARDDVDDRVRGLELGGDDYLVKPFDFVELLARVRSLLRRGQTLDSSVLRVGDLELDLMRRKARRQGRTILLTAKEFALLWLLMRREGEILTRSIIASQVWDINFSSDTNVVDAAIRRVRAKVDDPYEPKLIHTVRGMGYVLEQRENTAS</sequence>
<evidence type="ECO:0000256" key="6">
    <source>
        <dbReference type="ARBA" id="ARBA00023125"/>
    </source>
</evidence>
<dbReference type="Pfam" id="PF00486">
    <property type="entry name" value="Trans_reg_C"/>
    <property type="match status" value="1"/>
</dbReference>
<evidence type="ECO:0000256" key="5">
    <source>
        <dbReference type="ARBA" id="ARBA00023015"/>
    </source>
</evidence>
<evidence type="ECO:0000259" key="11">
    <source>
        <dbReference type="PROSITE" id="PS51755"/>
    </source>
</evidence>
<proteinExistence type="predicted"/>
<dbReference type="OrthoDB" id="9802426at2"/>
<dbReference type="FunFam" id="3.40.50.2300:FF:000001">
    <property type="entry name" value="DNA-binding response regulator PhoB"/>
    <property type="match status" value="1"/>
</dbReference>
<evidence type="ECO:0000256" key="3">
    <source>
        <dbReference type="ARBA" id="ARBA00022833"/>
    </source>
</evidence>
<dbReference type="FunFam" id="1.10.10.10:FF:000005">
    <property type="entry name" value="Two-component system response regulator"/>
    <property type="match status" value="1"/>
</dbReference>
<dbReference type="SMART" id="SM00862">
    <property type="entry name" value="Trans_reg_C"/>
    <property type="match status" value="1"/>
</dbReference>
<keyword evidence="2 8" id="KW-0597">Phosphoprotein</keyword>
<evidence type="ECO:0000313" key="12">
    <source>
        <dbReference type="EMBL" id="SMF76992.1"/>
    </source>
</evidence>